<reference evidence="3 4" key="1">
    <citation type="submission" date="2019-04" db="EMBL/GenBank/DDBJ databases">
        <authorList>
            <person name="Li Y."/>
            <person name="Wang J."/>
        </authorList>
    </citation>
    <scope>NUCLEOTIDE SEQUENCE [LARGE SCALE GENOMIC DNA]</scope>
    <source>
        <strain evidence="3 4">DSM 14668</strain>
    </source>
</reference>
<dbReference type="PANTHER" id="PTHR43433:SF5">
    <property type="entry name" value="AB HYDROLASE-1 DOMAIN-CONTAINING PROTEIN"/>
    <property type="match status" value="1"/>
</dbReference>
<dbReference type="GO" id="GO:0016787">
    <property type="term" value="F:hydrolase activity"/>
    <property type="evidence" value="ECO:0007669"/>
    <property type="project" value="UniProtKB-KW"/>
</dbReference>
<evidence type="ECO:0000313" key="4">
    <source>
        <dbReference type="Proteomes" id="UP000309215"/>
    </source>
</evidence>
<name>A0A4U1IXU6_9BACT</name>
<keyword evidence="4" id="KW-1185">Reference proteome</keyword>
<keyword evidence="3" id="KW-0378">Hydrolase</keyword>
<dbReference type="PANTHER" id="PTHR43433">
    <property type="entry name" value="HYDROLASE, ALPHA/BETA FOLD FAMILY PROTEIN"/>
    <property type="match status" value="1"/>
</dbReference>
<feature type="domain" description="AB hydrolase-1" evidence="2">
    <location>
        <begin position="60"/>
        <end position="154"/>
    </location>
</feature>
<comment type="caution">
    <text evidence="3">The sequence shown here is derived from an EMBL/GenBank/DDBJ whole genome shotgun (WGS) entry which is preliminary data.</text>
</comment>
<dbReference type="EMBL" id="SSMQ01000056">
    <property type="protein sequence ID" value="TKC99443.1"/>
    <property type="molecule type" value="Genomic_DNA"/>
</dbReference>
<dbReference type="InterPro" id="IPR050471">
    <property type="entry name" value="AB_hydrolase"/>
</dbReference>
<gene>
    <name evidence="3" type="ORF">E8A74_37580</name>
</gene>
<dbReference type="InterPro" id="IPR000073">
    <property type="entry name" value="AB_hydrolase_1"/>
</dbReference>
<keyword evidence="1" id="KW-0732">Signal</keyword>
<accession>A0A4U1IXU6</accession>
<proteinExistence type="predicted"/>
<dbReference type="Gene3D" id="3.40.50.1820">
    <property type="entry name" value="alpha/beta hydrolase"/>
    <property type="match status" value="1"/>
</dbReference>
<feature type="signal peptide" evidence="1">
    <location>
        <begin position="1"/>
        <end position="24"/>
    </location>
</feature>
<protein>
    <submittedName>
        <fullName evidence="3">Alpha/beta hydrolase</fullName>
    </submittedName>
</protein>
<dbReference type="Proteomes" id="UP000309215">
    <property type="component" value="Unassembled WGS sequence"/>
</dbReference>
<sequence length="285" mass="30730">MSKVLLLALTVAASSLLGCTAEDADEPEAPALPSEPVDHWFSARDGIKLHYVEYAGTGSPVVLVHGFLGSAEGNWIAPGISSAIASRHRVVLLDQRGHGESDKPKDVAAYGERMLTDVIELLDHLDIPRAHIGGYSMGGAITLGLMDRAPERFLTASLGAMGLEETEEVIRAEAEAMDPQGTDPDEEKLLELAMGGEPPDPLVVEAIAKGHGTWWPPPVDLRAIEFPVLSIIGEFDKPYSTTSRLRRELPDLEAVIVPGRTHLTTIIDPMLRDRLSSFIDAHDAP</sequence>
<dbReference type="RefSeq" id="WP_136933926.1">
    <property type="nucleotide sequence ID" value="NZ_SSMQ01000056.1"/>
</dbReference>
<dbReference type="PROSITE" id="PS51257">
    <property type="entry name" value="PROKAR_LIPOPROTEIN"/>
    <property type="match status" value="1"/>
</dbReference>
<evidence type="ECO:0000259" key="2">
    <source>
        <dbReference type="Pfam" id="PF00561"/>
    </source>
</evidence>
<dbReference type="OrthoDB" id="9804723at2"/>
<dbReference type="SUPFAM" id="SSF53474">
    <property type="entry name" value="alpha/beta-Hydrolases"/>
    <property type="match status" value="1"/>
</dbReference>
<evidence type="ECO:0000256" key="1">
    <source>
        <dbReference type="SAM" id="SignalP"/>
    </source>
</evidence>
<evidence type="ECO:0000313" key="3">
    <source>
        <dbReference type="EMBL" id="TKC99443.1"/>
    </source>
</evidence>
<dbReference type="InterPro" id="IPR029058">
    <property type="entry name" value="AB_hydrolase_fold"/>
</dbReference>
<dbReference type="Pfam" id="PF00561">
    <property type="entry name" value="Abhydrolase_1"/>
    <property type="match status" value="1"/>
</dbReference>
<dbReference type="AlphaFoldDB" id="A0A4U1IXU6"/>
<organism evidence="3 4">
    <name type="scientific">Polyangium fumosum</name>
    <dbReference type="NCBI Taxonomy" id="889272"/>
    <lineage>
        <taxon>Bacteria</taxon>
        <taxon>Pseudomonadati</taxon>
        <taxon>Myxococcota</taxon>
        <taxon>Polyangia</taxon>
        <taxon>Polyangiales</taxon>
        <taxon>Polyangiaceae</taxon>
        <taxon>Polyangium</taxon>
    </lineage>
</organism>
<feature type="chain" id="PRO_5020402562" evidence="1">
    <location>
        <begin position="25"/>
        <end position="285"/>
    </location>
</feature>